<dbReference type="AlphaFoldDB" id="V7ALD5"/>
<dbReference type="OrthoDB" id="1339673at2759"/>
<dbReference type="Gramene" id="ESW06075">
    <property type="protein sequence ID" value="ESW06075"/>
    <property type="gene ID" value="PHAVU_010G017900g"/>
</dbReference>
<evidence type="ECO:0000313" key="3">
    <source>
        <dbReference type="Proteomes" id="UP000000226"/>
    </source>
</evidence>
<keyword evidence="1" id="KW-0732">Signal</keyword>
<proteinExistence type="predicted"/>
<dbReference type="PANTHER" id="PTHR33390:SF4">
    <property type="entry name" value="STRESS UP-REGULATED NOD 19-RELATED"/>
    <property type="match status" value="1"/>
</dbReference>
<dbReference type="EMBL" id="CM002297">
    <property type="protein sequence ID" value="ESW06075.1"/>
    <property type="molecule type" value="Genomic_DNA"/>
</dbReference>
<dbReference type="InterPro" id="IPR011692">
    <property type="entry name" value="Stress_up-reg_Nod19"/>
</dbReference>
<organism evidence="2 3">
    <name type="scientific">Phaseolus vulgaris</name>
    <name type="common">Kidney bean</name>
    <name type="synonym">French bean</name>
    <dbReference type="NCBI Taxonomy" id="3885"/>
    <lineage>
        <taxon>Eukaryota</taxon>
        <taxon>Viridiplantae</taxon>
        <taxon>Streptophyta</taxon>
        <taxon>Embryophyta</taxon>
        <taxon>Tracheophyta</taxon>
        <taxon>Spermatophyta</taxon>
        <taxon>Magnoliopsida</taxon>
        <taxon>eudicotyledons</taxon>
        <taxon>Gunneridae</taxon>
        <taxon>Pentapetalae</taxon>
        <taxon>rosids</taxon>
        <taxon>fabids</taxon>
        <taxon>Fabales</taxon>
        <taxon>Fabaceae</taxon>
        <taxon>Papilionoideae</taxon>
        <taxon>50 kb inversion clade</taxon>
        <taxon>NPAAA clade</taxon>
        <taxon>indigoferoid/millettioid clade</taxon>
        <taxon>Phaseoleae</taxon>
        <taxon>Phaseolus</taxon>
    </lineage>
</organism>
<evidence type="ECO:0000256" key="1">
    <source>
        <dbReference type="SAM" id="SignalP"/>
    </source>
</evidence>
<dbReference type="Pfam" id="PF07712">
    <property type="entry name" value="SURNod19"/>
    <property type="match status" value="1"/>
</dbReference>
<protein>
    <recommendedName>
        <fullName evidence="4">Stress up-regulated Nod 19 protein</fullName>
    </recommendedName>
</protein>
<reference evidence="3" key="1">
    <citation type="journal article" date="2014" name="Nat. Genet.">
        <title>A reference genome for common bean and genome-wide analysis of dual domestications.</title>
        <authorList>
            <person name="Schmutz J."/>
            <person name="McClean P.E."/>
            <person name="Mamidi S."/>
            <person name="Wu G.A."/>
            <person name="Cannon S.B."/>
            <person name="Grimwood J."/>
            <person name="Jenkins J."/>
            <person name="Shu S."/>
            <person name="Song Q."/>
            <person name="Chavarro C."/>
            <person name="Torres-Torres M."/>
            <person name="Geffroy V."/>
            <person name="Moghaddam S.M."/>
            <person name="Gao D."/>
            <person name="Abernathy B."/>
            <person name="Barry K."/>
            <person name="Blair M."/>
            <person name="Brick M.A."/>
            <person name="Chovatia M."/>
            <person name="Gepts P."/>
            <person name="Goodstein D.M."/>
            <person name="Gonzales M."/>
            <person name="Hellsten U."/>
            <person name="Hyten D.L."/>
            <person name="Jia G."/>
            <person name="Kelly J.D."/>
            <person name="Kudrna D."/>
            <person name="Lee R."/>
            <person name="Richard M.M."/>
            <person name="Miklas P.N."/>
            <person name="Osorno J.M."/>
            <person name="Rodrigues J."/>
            <person name="Thareau V."/>
            <person name="Urrea C.A."/>
            <person name="Wang M."/>
            <person name="Yu Y."/>
            <person name="Zhang M."/>
            <person name="Wing R.A."/>
            <person name="Cregan P.B."/>
            <person name="Rokhsar D.S."/>
            <person name="Jackson S.A."/>
        </authorList>
    </citation>
    <scope>NUCLEOTIDE SEQUENCE [LARGE SCALE GENOMIC DNA]</scope>
    <source>
        <strain evidence="3">cv. G19833</strain>
    </source>
</reference>
<evidence type="ECO:0008006" key="4">
    <source>
        <dbReference type="Google" id="ProtNLM"/>
    </source>
</evidence>
<feature type="signal peptide" evidence="1">
    <location>
        <begin position="1"/>
        <end position="24"/>
    </location>
</feature>
<keyword evidence="3" id="KW-1185">Reference proteome</keyword>
<dbReference type="PANTHER" id="PTHR33390">
    <property type="entry name" value="STRESS UP-REGULATED NOD 19 PROTEIN"/>
    <property type="match status" value="1"/>
</dbReference>
<dbReference type="STRING" id="3885.V7ALD5"/>
<dbReference type="Proteomes" id="UP000000226">
    <property type="component" value="Chromosome 10"/>
</dbReference>
<feature type="chain" id="PRO_5004753352" description="Stress up-regulated Nod 19 protein" evidence="1">
    <location>
        <begin position="25"/>
        <end position="413"/>
    </location>
</feature>
<name>V7ALD5_PHAVU</name>
<evidence type="ECO:0000313" key="2">
    <source>
        <dbReference type="EMBL" id="ESW06075.1"/>
    </source>
</evidence>
<gene>
    <name evidence="2" type="ORF">PHAVU_010G017900g</name>
</gene>
<dbReference type="eggNOG" id="ENOG502QRR9">
    <property type="taxonomic scope" value="Eukaryota"/>
</dbReference>
<accession>V7ALD5</accession>
<sequence length="413" mass="46696">MKTLFKLAIILLSMMMLLPSTTHSIVVESNESYIKSATFLSEKFEVGPGKVAVKTLLDIDFPKGHIGVKSFDVEVVDEVGKSVPLYETYLHHWFAVKYIENITMSHYIKQSHDLRNGIEFERNEGLCQGFLLPHYWGSGGESRGTSSNLPDPFAVELGNPTKLKDGFKEKWLFSIMVIDTRGTHDRKGCSECRCKLLNLPNNFYNVTVGINGQLLPRNYKGGLFCCQDNLQCKLRNDFHGPTRNLSLRYKIRWVDWDEHRVPLRFYILDSTDRVRSNGSTPIHDCQAEYTIPRNHDSDSPHVKKANIPMTKGGYLVYGTAHMHTGVVNTTLYGQDGRVLCTSNSKYGTGKEAGNEKGYLVGMSVCYPKPGSIKIKDGEVLTLESIYENKFRTGAMGHFYIYLADQIPKKDLNI</sequence>